<proteinExistence type="predicted"/>
<accession>A0AAD4USF3</accession>
<evidence type="ECO:0000313" key="2">
    <source>
        <dbReference type="EMBL" id="KAI5310967.1"/>
    </source>
</evidence>
<dbReference type="Proteomes" id="UP001054821">
    <property type="component" value="Unassembled WGS sequence"/>
</dbReference>
<keyword evidence="3" id="KW-1185">Reference proteome</keyword>
<name>A0AAD4USF3_PRUDU</name>
<gene>
    <name evidence="2" type="ORF">L3X38_040723</name>
</gene>
<dbReference type="EMBL" id="JAJFAZ020000097">
    <property type="protein sequence ID" value="KAI5310967.1"/>
    <property type="molecule type" value="Genomic_DNA"/>
</dbReference>
<organism evidence="2 3">
    <name type="scientific">Prunus dulcis</name>
    <name type="common">Almond</name>
    <name type="synonym">Amygdalus dulcis</name>
    <dbReference type="NCBI Taxonomy" id="3755"/>
    <lineage>
        <taxon>Eukaryota</taxon>
        <taxon>Viridiplantae</taxon>
        <taxon>Streptophyta</taxon>
        <taxon>Embryophyta</taxon>
        <taxon>Tracheophyta</taxon>
        <taxon>Spermatophyta</taxon>
        <taxon>Magnoliopsida</taxon>
        <taxon>eudicotyledons</taxon>
        <taxon>Gunneridae</taxon>
        <taxon>Pentapetalae</taxon>
        <taxon>rosids</taxon>
        <taxon>fabids</taxon>
        <taxon>Rosales</taxon>
        <taxon>Rosaceae</taxon>
        <taxon>Amygdaloideae</taxon>
        <taxon>Amygdaleae</taxon>
        <taxon>Prunus</taxon>
    </lineage>
</organism>
<comment type="caution">
    <text evidence="2">The sequence shown here is derived from an EMBL/GenBank/DDBJ whole genome shotgun (WGS) entry which is preliminary data.</text>
</comment>
<feature type="compositionally biased region" description="Basic and acidic residues" evidence="1">
    <location>
        <begin position="140"/>
        <end position="156"/>
    </location>
</feature>
<dbReference type="AlphaFoldDB" id="A0AAD4USF3"/>
<feature type="region of interest" description="Disordered" evidence="1">
    <location>
        <begin position="119"/>
        <end position="156"/>
    </location>
</feature>
<protein>
    <submittedName>
        <fullName evidence="2">Uncharacterized protein</fullName>
    </submittedName>
</protein>
<evidence type="ECO:0000256" key="1">
    <source>
        <dbReference type="SAM" id="MobiDB-lite"/>
    </source>
</evidence>
<evidence type="ECO:0000313" key="3">
    <source>
        <dbReference type="Proteomes" id="UP001054821"/>
    </source>
</evidence>
<reference evidence="2 3" key="1">
    <citation type="journal article" date="2022" name="G3 (Bethesda)">
        <title>Whole-genome sequence and methylome profiling of the almond [Prunus dulcis (Mill.) D.A. Webb] cultivar 'Nonpareil'.</title>
        <authorList>
            <person name="D'Amico-Willman K.M."/>
            <person name="Ouma W.Z."/>
            <person name="Meulia T."/>
            <person name="Sideli G.M."/>
            <person name="Gradziel T.M."/>
            <person name="Fresnedo-Ramirez J."/>
        </authorList>
    </citation>
    <scope>NUCLEOTIDE SEQUENCE [LARGE SCALE GENOMIC DNA]</scope>
    <source>
        <strain evidence="2">Clone GOH B32 T37-40</strain>
    </source>
</reference>
<sequence>MAQPKGRGLWCRFLGAKYANKLGVGQDPDGLSHSNIDKDAAPCFFEVVESIEMGHCKVWKSEEEVAGGRTRSILTYLWKRNEEIHLSHLVEGNGTDVVTKKKKWLLERKLKIIEQITKPGKSTRDDKGIDGGGAVCGELGEDKIDDVKDGDQDVSG</sequence>